<accession>A0A9D4RZM9</accession>
<dbReference type="AlphaFoldDB" id="A0A9D4RZM9"/>
<dbReference type="Proteomes" id="UP000828390">
    <property type="component" value="Unassembled WGS sequence"/>
</dbReference>
<reference evidence="2" key="2">
    <citation type="submission" date="2020-11" db="EMBL/GenBank/DDBJ databases">
        <authorList>
            <person name="McCartney M.A."/>
            <person name="Auch B."/>
            <person name="Kono T."/>
            <person name="Mallez S."/>
            <person name="Becker A."/>
            <person name="Gohl D.M."/>
            <person name="Silverstein K.A.T."/>
            <person name="Koren S."/>
            <person name="Bechman K.B."/>
            <person name="Herman A."/>
            <person name="Abrahante J.E."/>
            <person name="Garbe J."/>
        </authorList>
    </citation>
    <scope>NUCLEOTIDE SEQUENCE</scope>
    <source>
        <strain evidence="2">Duluth1</strain>
        <tissue evidence="2">Whole animal</tissue>
    </source>
</reference>
<evidence type="ECO:0000313" key="3">
    <source>
        <dbReference type="Proteomes" id="UP000828390"/>
    </source>
</evidence>
<evidence type="ECO:0000256" key="1">
    <source>
        <dbReference type="SAM" id="MobiDB-lite"/>
    </source>
</evidence>
<sequence length="167" mass="18895">MSRRKRSGKQDDVLFLSDHSEHNSVHYESDTSKSNDLGSNDEYEITSKSPQRAPLRSVVRNVTRNDKNRGITRTRNESRIDKNNNGGHEVVSHGIVDLNKLTPETVDKLRAVLGLQNPNASIPTHGMLHSSESDSYEAEMSDKDSVSDNLYSKQVNIKRKLFVFEQI</sequence>
<gene>
    <name evidence="2" type="ORF">DPMN_008879</name>
</gene>
<feature type="region of interest" description="Disordered" evidence="1">
    <location>
        <begin position="1"/>
        <end position="88"/>
    </location>
</feature>
<organism evidence="2 3">
    <name type="scientific">Dreissena polymorpha</name>
    <name type="common">Zebra mussel</name>
    <name type="synonym">Mytilus polymorpha</name>
    <dbReference type="NCBI Taxonomy" id="45954"/>
    <lineage>
        <taxon>Eukaryota</taxon>
        <taxon>Metazoa</taxon>
        <taxon>Spiralia</taxon>
        <taxon>Lophotrochozoa</taxon>
        <taxon>Mollusca</taxon>
        <taxon>Bivalvia</taxon>
        <taxon>Autobranchia</taxon>
        <taxon>Heteroconchia</taxon>
        <taxon>Euheterodonta</taxon>
        <taxon>Imparidentia</taxon>
        <taxon>Neoheterodontei</taxon>
        <taxon>Myida</taxon>
        <taxon>Dreissenoidea</taxon>
        <taxon>Dreissenidae</taxon>
        <taxon>Dreissena</taxon>
    </lineage>
</organism>
<protein>
    <submittedName>
        <fullName evidence="2">Uncharacterized protein</fullName>
    </submittedName>
</protein>
<feature type="compositionally biased region" description="Basic and acidic residues" evidence="1">
    <location>
        <begin position="8"/>
        <end position="33"/>
    </location>
</feature>
<keyword evidence="3" id="KW-1185">Reference proteome</keyword>
<dbReference type="EMBL" id="JAIWYP010000001">
    <property type="protein sequence ID" value="KAH3884893.1"/>
    <property type="molecule type" value="Genomic_DNA"/>
</dbReference>
<proteinExistence type="predicted"/>
<comment type="caution">
    <text evidence="2">The sequence shown here is derived from an EMBL/GenBank/DDBJ whole genome shotgun (WGS) entry which is preliminary data.</text>
</comment>
<name>A0A9D4RZM9_DREPO</name>
<evidence type="ECO:0000313" key="2">
    <source>
        <dbReference type="EMBL" id="KAH3884893.1"/>
    </source>
</evidence>
<reference evidence="2" key="1">
    <citation type="journal article" date="2019" name="bioRxiv">
        <title>The Genome of the Zebra Mussel, Dreissena polymorpha: A Resource for Invasive Species Research.</title>
        <authorList>
            <person name="McCartney M.A."/>
            <person name="Auch B."/>
            <person name="Kono T."/>
            <person name="Mallez S."/>
            <person name="Zhang Y."/>
            <person name="Obille A."/>
            <person name="Becker A."/>
            <person name="Abrahante J.E."/>
            <person name="Garbe J."/>
            <person name="Badalamenti J.P."/>
            <person name="Herman A."/>
            <person name="Mangelson H."/>
            <person name="Liachko I."/>
            <person name="Sullivan S."/>
            <person name="Sone E.D."/>
            <person name="Koren S."/>
            <person name="Silverstein K.A.T."/>
            <person name="Beckman K.B."/>
            <person name="Gohl D.M."/>
        </authorList>
    </citation>
    <scope>NUCLEOTIDE SEQUENCE</scope>
    <source>
        <strain evidence="2">Duluth1</strain>
        <tissue evidence="2">Whole animal</tissue>
    </source>
</reference>
<feature type="compositionally biased region" description="Basic and acidic residues" evidence="1">
    <location>
        <begin position="63"/>
        <end position="82"/>
    </location>
</feature>